<keyword evidence="1" id="KW-0812">Transmembrane</keyword>
<feature type="transmembrane region" description="Helical" evidence="1">
    <location>
        <begin position="12"/>
        <end position="37"/>
    </location>
</feature>
<name>A0A133UKI2_9EURY</name>
<dbReference type="EMBL" id="LHXQ01000033">
    <property type="protein sequence ID" value="KXA94698.1"/>
    <property type="molecule type" value="Genomic_DNA"/>
</dbReference>
<keyword evidence="3" id="KW-1185">Reference proteome</keyword>
<feature type="transmembrane region" description="Helical" evidence="1">
    <location>
        <begin position="90"/>
        <end position="113"/>
    </location>
</feature>
<dbReference type="AlphaFoldDB" id="A0A133UKI2"/>
<accession>A0A133UKI2</accession>
<comment type="caution">
    <text evidence="2">The sequence shown here is derived from an EMBL/GenBank/DDBJ whole genome shotgun (WGS) entry which is preliminary data.</text>
</comment>
<keyword evidence="1" id="KW-1133">Transmembrane helix</keyword>
<feature type="transmembrane region" description="Helical" evidence="1">
    <location>
        <begin position="57"/>
        <end position="78"/>
    </location>
</feature>
<dbReference type="Proteomes" id="UP000070155">
    <property type="component" value="Unassembled WGS sequence"/>
</dbReference>
<evidence type="ECO:0000313" key="2">
    <source>
        <dbReference type="EMBL" id="KXA94698.1"/>
    </source>
</evidence>
<evidence type="ECO:0000313" key="3">
    <source>
        <dbReference type="Proteomes" id="UP000070155"/>
    </source>
</evidence>
<sequence>MPEKSSKNGTLLFVIGQGIVWISILLFALPSIVGLSFFPPVIRGVPSDNLQLFETQFFAFSLMMLIGGILSMSGLGMTERPELESSRAETLVDCLLYSGVAMVIVGVALLAVVGYQKIPFKSPTFACKAMHLFATFLASGYFISR</sequence>
<proteinExistence type="predicted"/>
<evidence type="ECO:0000256" key="1">
    <source>
        <dbReference type="SAM" id="Phobius"/>
    </source>
</evidence>
<protein>
    <submittedName>
        <fullName evidence="2">Uncharacterized protein</fullName>
    </submittedName>
</protein>
<feature type="transmembrane region" description="Helical" evidence="1">
    <location>
        <begin position="125"/>
        <end position="143"/>
    </location>
</feature>
<gene>
    <name evidence="2" type="ORF">AKJ36_02385</name>
</gene>
<reference evidence="2 3" key="1">
    <citation type="journal article" date="2016" name="Sci. Rep.">
        <title>Metabolic traits of an uncultured archaeal lineage -MSBL1- from brine pools of the Red Sea.</title>
        <authorList>
            <person name="Mwirichia R."/>
            <person name="Alam I."/>
            <person name="Rashid M."/>
            <person name="Vinu M."/>
            <person name="Ba-Alawi W."/>
            <person name="Anthony Kamau A."/>
            <person name="Kamanda Ngugi D."/>
            <person name="Goker M."/>
            <person name="Klenk H.P."/>
            <person name="Bajic V."/>
            <person name="Stingl U."/>
        </authorList>
    </citation>
    <scope>NUCLEOTIDE SEQUENCE [LARGE SCALE GENOMIC DNA]</scope>
    <source>
        <strain evidence="2">SCGC-AAA259I07</strain>
    </source>
</reference>
<organism evidence="2 3">
    <name type="scientific">candidate division MSBL1 archaeon SCGC-AAA259I07</name>
    <dbReference type="NCBI Taxonomy" id="1698266"/>
    <lineage>
        <taxon>Archaea</taxon>
        <taxon>Methanobacteriati</taxon>
        <taxon>Methanobacteriota</taxon>
        <taxon>candidate division MSBL1</taxon>
    </lineage>
</organism>
<keyword evidence="1" id="KW-0472">Membrane</keyword>